<dbReference type="Pfam" id="PF03466">
    <property type="entry name" value="LysR_substrate"/>
    <property type="match status" value="1"/>
</dbReference>
<dbReference type="NCBIfam" id="NF009327">
    <property type="entry name" value="PRK12684.1"/>
    <property type="match status" value="1"/>
</dbReference>
<evidence type="ECO:0000313" key="6">
    <source>
        <dbReference type="EMBL" id="PXX75174.1"/>
    </source>
</evidence>
<dbReference type="PANTHER" id="PTHR30126">
    <property type="entry name" value="HTH-TYPE TRANSCRIPTIONAL REGULATOR"/>
    <property type="match status" value="1"/>
</dbReference>
<proteinExistence type="inferred from homology"/>
<dbReference type="SUPFAM" id="SSF53850">
    <property type="entry name" value="Periplasmic binding protein-like II"/>
    <property type="match status" value="1"/>
</dbReference>
<reference evidence="6 7" key="1">
    <citation type="submission" date="2018-05" db="EMBL/GenBank/DDBJ databases">
        <title>Genomic Encyclopedia of Type Strains, Phase IV (KMG-IV): sequencing the most valuable type-strain genomes for metagenomic binning, comparative biology and taxonomic classification.</title>
        <authorList>
            <person name="Goeker M."/>
        </authorList>
    </citation>
    <scope>NUCLEOTIDE SEQUENCE [LARGE SCALE GENOMIC DNA]</scope>
    <source>
        <strain evidence="6 7">DSM 29661</strain>
    </source>
</reference>
<dbReference type="InterPro" id="IPR005119">
    <property type="entry name" value="LysR_subst-bd"/>
</dbReference>
<keyword evidence="2" id="KW-0805">Transcription regulation</keyword>
<keyword evidence="3" id="KW-0238">DNA-binding</keyword>
<dbReference type="Gene3D" id="3.40.190.10">
    <property type="entry name" value="Periplasmic binding protein-like II"/>
    <property type="match status" value="2"/>
</dbReference>
<dbReference type="GO" id="GO:0000976">
    <property type="term" value="F:transcription cis-regulatory region binding"/>
    <property type="evidence" value="ECO:0007669"/>
    <property type="project" value="TreeGrafter"/>
</dbReference>
<dbReference type="SUPFAM" id="SSF46785">
    <property type="entry name" value="Winged helix' DNA-binding domain"/>
    <property type="match status" value="1"/>
</dbReference>
<dbReference type="CDD" id="cd08413">
    <property type="entry name" value="PBP2_CysB_like"/>
    <property type="match status" value="1"/>
</dbReference>
<dbReference type="PANTHER" id="PTHR30126:SF6">
    <property type="entry name" value="HTH-TYPE TRANSCRIPTIONAL REGULATOR CYSB-RELATED"/>
    <property type="match status" value="1"/>
</dbReference>
<evidence type="ECO:0000256" key="4">
    <source>
        <dbReference type="ARBA" id="ARBA00023163"/>
    </source>
</evidence>
<name>A0A318KEH4_9NEIS</name>
<comment type="similarity">
    <text evidence="1">Belongs to the LysR transcriptional regulatory family.</text>
</comment>
<dbReference type="PRINTS" id="PR00039">
    <property type="entry name" value="HTHLYSR"/>
</dbReference>
<comment type="caution">
    <text evidence="6">The sequence shown here is derived from an EMBL/GenBank/DDBJ whole genome shotgun (WGS) entry which is preliminary data.</text>
</comment>
<dbReference type="GO" id="GO:0003700">
    <property type="term" value="F:DNA-binding transcription factor activity"/>
    <property type="evidence" value="ECO:0007669"/>
    <property type="project" value="InterPro"/>
</dbReference>
<feature type="domain" description="HTH lysR-type" evidence="5">
    <location>
        <begin position="16"/>
        <end position="74"/>
    </location>
</feature>
<gene>
    <name evidence="6" type="ORF">DFR34_12727</name>
</gene>
<dbReference type="InterPro" id="IPR000847">
    <property type="entry name" value="LysR_HTH_N"/>
</dbReference>
<dbReference type="InterPro" id="IPR037423">
    <property type="entry name" value="CysB_PBP2"/>
</dbReference>
<dbReference type="Gene3D" id="1.10.10.10">
    <property type="entry name" value="Winged helix-like DNA-binding domain superfamily/Winged helix DNA-binding domain"/>
    <property type="match status" value="1"/>
</dbReference>
<dbReference type="NCBIfam" id="NF009326">
    <property type="entry name" value="PRK12681.1"/>
    <property type="match status" value="1"/>
</dbReference>
<dbReference type="AlphaFoldDB" id="A0A318KEH4"/>
<protein>
    <submittedName>
        <fullName evidence="6">LysR family transcriptional regulator</fullName>
    </submittedName>
</protein>
<keyword evidence="4" id="KW-0804">Transcription</keyword>
<dbReference type="GO" id="GO:0019344">
    <property type="term" value="P:cysteine biosynthetic process"/>
    <property type="evidence" value="ECO:0007669"/>
    <property type="project" value="TreeGrafter"/>
</dbReference>
<organism evidence="6 7">
    <name type="scientific">Rivihabitans pingtungensis</name>
    <dbReference type="NCBI Taxonomy" id="1054498"/>
    <lineage>
        <taxon>Bacteria</taxon>
        <taxon>Pseudomonadati</taxon>
        <taxon>Pseudomonadota</taxon>
        <taxon>Betaproteobacteria</taxon>
        <taxon>Neisseriales</taxon>
        <taxon>Aquaspirillaceae</taxon>
        <taxon>Rivihabitans</taxon>
    </lineage>
</organism>
<dbReference type="EMBL" id="QJKI01000027">
    <property type="protein sequence ID" value="PXX75174.1"/>
    <property type="molecule type" value="Genomic_DNA"/>
</dbReference>
<accession>A0A318KEH4</accession>
<dbReference type="Pfam" id="PF00126">
    <property type="entry name" value="HTH_1"/>
    <property type="match status" value="1"/>
</dbReference>
<evidence type="ECO:0000313" key="7">
    <source>
        <dbReference type="Proteomes" id="UP000247555"/>
    </source>
</evidence>
<evidence type="ECO:0000256" key="3">
    <source>
        <dbReference type="ARBA" id="ARBA00023125"/>
    </source>
</evidence>
<keyword evidence="7" id="KW-1185">Reference proteome</keyword>
<dbReference type="InterPro" id="IPR036388">
    <property type="entry name" value="WH-like_DNA-bd_sf"/>
</dbReference>
<evidence type="ECO:0000256" key="1">
    <source>
        <dbReference type="ARBA" id="ARBA00009437"/>
    </source>
</evidence>
<evidence type="ECO:0000259" key="5">
    <source>
        <dbReference type="PROSITE" id="PS50931"/>
    </source>
</evidence>
<dbReference type="PROSITE" id="PS50931">
    <property type="entry name" value="HTH_LYSR"/>
    <property type="match status" value="1"/>
</dbReference>
<dbReference type="FunFam" id="1.10.10.10:FF:000001">
    <property type="entry name" value="LysR family transcriptional regulator"/>
    <property type="match status" value="1"/>
</dbReference>
<evidence type="ECO:0000256" key="2">
    <source>
        <dbReference type="ARBA" id="ARBA00023015"/>
    </source>
</evidence>
<dbReference type="Proteomes" id="UP000247555">
    <property type="component" value="Unassembled WGS sequence"/>
</dbReference>
<dbReference type="InterPro" id="IPR036390">
    <property type="entry name" value="WH_DNA-bd_sf"/>
</dbReference>
<sequence length="326" mass="36045">MAQPARRPCLIEPRPMKLQQLRYLVEVAKQGLNVSEAAETLHTSQPGISKQIRLLEDELGIQVFIRNGKRVVAVSEPGKQVLRIAERILREAKNLKRVGEEFASEAEGSLIIATTHTQARYALPETIRAFRQHYPNVRLQLKQGNPTQICDMVVAGEADFAIATEGILLYKELAALPCHSWNRSVVAPHGHPLTELNRPITLADIGAYPIITYDTAFTGRTRINHAFEQAGVTPNLVLTAIDTDVIKTYVGIGLGVGIIASMGYEPERDRDLAALDASHLFEPSITKIGIRKDAYLRGFAYTFIELFAPHLTRAKVDEAILAGQQP</sequence>